<dbReference type="AlphaFoldDB" id="A0A3S9XD37"/>
<dbReference type="RefSeq" id="WP_127162594.1">
    <property type="nucleotide sequence ID" value="NZ_CP029822.1"/>
</dbReference>
<dbReference type="Proteomes" id="UP000273143">
    <property type="component" value="Chromosome"/>
</dbReference>
<proteinExistence type="inferred from homology"/>
<dbReference type="PANTHER" id="PTHR28259:SF1">
    <property type="entry name" value="FLUORIDE EXPORT PROTEIN 1-RELATED"/>
    <property type="match status" value="1"/>
</dbReference>
<evidence type="ECO:0000256" key="1">
    <source>
        <dbReference type="ARBA" id="ARBA00004651"/>
    </source>
</evidence>
<evidence type="ECO:0000256" key="8">
    <source>
        <dbReference type="ARBA" id="ARBA00023136"/>
    </source>
</evidence>
<keyword evidence="3" id="KW-0997">Cell inner membrane</keyword>
<evidence type="ECO:0000256" key="2">
    <source>
        <dbReference type="ARBA" id="ARBA00022475"/>
    </source>
</evidence>
<accession>A0A3S9XD37</accession>
<dbReference type="GO" id="GO:0062054">
    <property type="term" value="F:fluoride channel activity"/>
    <property type="evidence" value="ECO:0007669"/>
    <property type="project" value="UniProtKB-UniRule"/>
</dbReference>
<keyword evidence="4 12" id="KW-0812">Transmembrane</keyword>
<sequence>MLKFALLVGIGGALGSIIRWVLGLSLNSLFPTIPLGTLVANLIASYLIGIFLVVFMSNPHIPAEWRLFIITGCLGGLSTFSSFSGEVSMLFYEGKIMWGSLAVASHVIGSIIMTFLGIATVTAFKFFLK</sequence>
<feature type="binding site" evidence="12">
    <location>
        <position position="78"/>
    </location>
    <ligand>
        <name>Na(+)</name>
        <dbReference type="ChEBI" id="CHEBI:29101"/>
        <note>structural</note>
    </ligand>
</feature>
<keyword evidence="9 12" id="KW-0407">Ion channel</keyword>
<evidence type="ECO:0000256" key="7">
    <source>
        <dbReference type="ARBA" id="ARBA00023065"/>
    </source>
</evidence>
<dbReference type="KEGG" id="emo:DM558_05845"/>
<dbReference type="HAMAP" id="MF_00454">
    <property type="entry name" value="FluC"/>
    <property type="match status" value="1"/>
</dbReference>
<keyword evidence="5 12" id="KW-1133">Transmembrane helix</keyword>
<organism evidence="13 14">
    <name type="scientific">Entomomonas moraniae</name>
    <dbReference type="NCBI Taxonomy" id="2213226"/>
    <lineage>
        <taxon>Bacteria</taxon>
        <taxon>Pseudomonadati</taxon>
        <taxon>Pseudomonadota</taxon>
        <taxon>Gammaproteobacteria</taxon>
        <taxon>Pseudomonadales</taxon>
        <taxon>Pseudomonadaceae</taxon>
        <taxon>Entomomonas</taxon>
    </lineage>
</organism>
<keyword evidence="12" id="KW-0479">Metal-binding</keyword>
<name>A0A3S9XD37_9GAMM</name>
<feature type="binding site" evidence="12">
    <location>
        <position position="75"/>
    </location>
    <ligand>
        <name>Na(+)</name>
        <dbReference type="ChEBI" id="CHEBI:29101"/>
        <note>structural</note>
    </ligand>
</feature>
<keyword evidence="6 12" id="KW-0915">Sodium</keyword>
<gene>
    <name evidence="12 13" type="primary">crcB</name>
    <name evidence="12" type="synonym">fluC</name>
    <name evidence="13" type="ORF">DM558_05845</name>
</gene>
<dbReference type="EMBL" id="CP029822">
    <property type="protein sequence ID" value="AZS50324.1"/>
    <property type="molecule type" value="Genomic_DNA"/>
</dbReference>
<feature type="transmembrane region" description="Helical" evidence="12">
    <location>
        <begin position="103"/>
        <end position="128"/>
    </location>
</feature>
<evidence type="ECO:0000256" key="10">
    <source>
        <dbReference type="ARBA" id="ARBA00035120"/>
    </source>
</evidence>
<evidence type="ECO:0000256" key="12">
    <source>
        <dbReference type="HAMAP-Rule" id="MF_00454"/>
    </source>
</evidence>
<evidence type="ECO:0000256" key="6">
    <source>
        <dbReference type="ARBA" id="ARBA00023053"/>
    </source>
</evidence>
<dbReference type="GO" id="GO:0046872">
    <property type="term" value="F:metal ion binding"/>
    <property type="evidence" value="ECO:0007669"/>
    <property type="project" value="UniProtKB-KW"/>
</dbReference>
<keyword evidence="7 12" id="KW-0406">Ion transport</keyword>
<reference evidence="14" key="1">
    <citation type="submission" date="2018-06" db="EMBL/GenBank/DDBJ databases">
        <title>Complete genome of Pseudomonas insecticola strain QZS01.</title>
        <authorList>
            <person name="Wang J."/>
            <person name="Su Q."/>
        </authorList>
    </citation>
    <scope>NUCLEOTIDE SEQUENCE [LARGE SCALE GENOMIC DNA]</scope>
    <source>
        <strain evidence="14">QZS01</strain>
    </source>
</reference>
<dbReference type="GO" id="GO:0140114">
    <property type="term" value="P:cellular detoxification of fluoride"/>
    <property type="evidence" value="ECO:0007669"/>
    <property type="project" value="UniProtKB-UniRule"/>
</dbReference>
<dbReference type="NCBIfam" id="NF010792">
    <property type="entry name" value="PRK14196.1"/>
    <property type="match status" value="1"/>
</dbReference>
<dbReference type="PANTHER" id="PTHR28259">
    <property type="entry name" value="FLUORIDE EXPORT PROTEIN 1-RELATED"/>
    <property type="match status" value="1"/>
</dbReference>
<dbReference type="InterPro" id="IPR003691">
    <property type="entry name" value="FluC"/>
</dbReference>
<comment type="function">
    <text evidence="12">Fluoride-specific ion channel. Important for reducing fluoride concentration in the cell, thus reducing its toxicity.</text>
</comment>
<keyword evidence="2 12" id="KW-1003">Cell membrane</keyword>
<comment type="activity regulation">
    <text evidence="12">Na(+) is not transported, but it plays an essential structural role and its presence is essential for fluoride channel function.</text>
</comment>
<dbReference type="NCBIfam" id="TIGR00494">
    <property type="entry name" value="crcB"/>
    <property type="match status" value="1"/>
</dbReference>
<keyword evidence="12" id="KW-0813">Transport</keyword>
<evidence type="ECO:0000256" key="5">
    <source>
        <dbReference type="ARBA" id="ARBA00022989"/>
    </source>
</evidence>
<evidence type="ECO:0000256" key="9">
    <source>
        <dbReference type="ARBA" id="ARBA00023303"/>
    </source>
</evidence>
<protein>
    <recommendedName>
        <fullName evidence="12">Fluoride-specific ion channel FluC</fullName>
    </recommendedName>
</protein>
<feature type="transmembrane region" description="Helical" evidence="12">
    <location>
        <begin position="33"/>
        <end position="55"/>
    </location>
</feature>
<comment type="similarity">
    <text evidence="10 12">Belongs to the fluoride channel Fluc/FEX (TC 1.A.43) family.</text>
</comment>
<dbReference type="Pfam" id="PF02537">
    <property type="entry name" value="CRCB"/>
    <property type="match status" value="1"/>
</dbReference>
<dbReference type="GO" id="GO:0005886">
    <property type="term" value="C:plasma membrane"/>
    <property type="evidence" value="ECO:0007669"/>
    <property type="project" value="UniProtKB-SubCell"/>
</dbReference>
<evidence type="ECO:0000256" key="3">
    <source>
        <dbReference type="ARBA" id="ARBA00022519"/>
    </source>
</evidence>
<comment type="subcellular location">
    <subcellularLocation>
        <location evidence="1 12">Cell membrane</location>
        <topology evidence="1 12">Multi-pass membrane protein</topology>
    </subcellularLocation>
</comment>
<feature type="transmembrane region" description="Helical" evidence="12">
    <location>
        <begin position="67"/>
        <end position="91"/>
    </location>
</feature>
<keyword evidence="14" id="KW-1185">Reference proteome</keyword>
<keyword evidence="8 12" id="KW-0472">Membrane</keyword>
<comment type="catalytic activity">
    <reaction evidence="11">
        <text>fluoride(in) = fluoride(out)</text>
        <dbReference type="Rhea" id="RHEA:76159"/>
        <dbReference type="ChEBI" id="CHEBI:17051"/>
    </reaction>
    <physiologicalReaction direction="left-to-right" evidence="11">
        <dbReference type="Rhea" id="RHEA:76160"/>
    </physiologicalReaction>
</comment>
<evidence type="ECO:0000313" key="14">
    <source>
        <dbReference type="Proteomes" id="UP000273143"/>
    </source>
</evidence>
<evidence type="ECO:0000256" key="4">
    <source>
        <dbReference type="ARBA" id="ARBA00022692"/>
    </source>
</evidence>
<evidence type="ECO:0000313" key="13">
    <source>
        <dbReference type="EMBL" id="AZS50324.1"/>
    </source>
</evidence>
<evidence type="ECO:0000256" key="11">
    <source>
        <dbReference type="ARBA" id="ARBA00035585"/>
    </source>
</evidence>